<evidence type="ECO:0000313" key="8">
    <source>
        <dbReference type="Proteomes" id="UP001652625"/>
    </source>
</evidence>
<dbReference type="Proteomes" id="UP001652625">
    <property type="component" value="Chromosome 07"/>
</dbReference>
<dbReference type="InterPro" id="IPR028565">
    <property type="entry name" value="MHD"/>
</dbReference>
<dbReference type="Pfam" id="PF00611">
    <property type="entry name" value="FCH"/>
    <property type="match status" value="1"/>
</dbReference>
<keyword evidence="8" id="KW-1185">Reference proteome</keyword>
<evidence type="ECO:0000256" key="4">
    <source>
        <dbReference type="PROSITE-ProRule" id="PRU01077"/>
    </source>
</evidence>
<dbReference type="PANTHER" id="PTHR23065">
    <property type="entry name" value="PROLINE-SERINE-THREONINE PHOSPHATASE INTERACTING PROTEIN 1"/>
    <property type="match status" value="1"/>
</dbReference>
<accession>A0ABM4C6F3</accession>
<proteinExistence type="predicted"/>
<protein>
    <submittedName>
        <fullName evidence="9">F-BAR domain only protein 2 isoform X6</fullName>
    </submittedName>
</protein>
<sequence length="1094" mass="121596">MTISPEQSPKLDDRLRISSPALIRPSGKQKTPVKFTPQKYALNNSNFQMHEEEDLIDNCENTVDKWLKGEKFDGFNILQENFKLGFGSSKEFAEFLKERCNIEETYSKSLTKLALKCSAVNSHVGTFEPCWKFLQSSTEKLANVHSQIIQNLNEVSKSLKDYSEQQKEKQKQMKEDFSSTSDAVANLQNLSSALLKAKELYEQRSQDVENCRKDFMNLKVSLKDIKSAEVKFKKSCEDYKQLVDKRENARKDFHEKMCTISQKLQTVEEYHLTQMLTILNKYGETLKVERFLLDQIIDDFSRSMITLTVEHLLENFVSIKHTGKDIPLAIDFIEVTMATNPVDIDAIATAIKEDKKKKKLEKRDKKLEKKKKKEKNLEKGQKEASSDKEGSTLQLDAEGYIIRPVDSVSINSAKLSKESNSSDSDSDSDDEGQQKLQVRIKPMEETGSMSDLSQEEFKKISAAITLMKPTPKMSPKSEEKKFVSIFSSQGKLALSQKSFSNNDLMSLQKNVETASLRSLPDESSFSAFKVEKSVSEQDLATKHEEIFQLDDHSTIESKNFSTYDRVATLTDQRISDGQPPLFARKSFSNVNKDSLVSIDKSSSNKLENCNTNLNNTLTSETLFSDEFNIGTSMVGNLATNVSSTEEFANFDILRPTNEKRQPTNLPLPVFKPRPKSNQPSSISSAVPRQHSSLITNNSSLVQPVSSLSDLLDINFSPTHHSAPEKTTSQWINLESPTSNTVSVFTKNNDLSPNVSASFTVKSNFVSPKNESNSNVSSSNSIFNSSSTNICSPNSNFSSSITDVVQSKVAHNTASRSHSVPDIDKGIPIAVAFIETVNGLFKGSNVASCVVKVTGDMTISFPATIINILSTDLNPPQLSFNITGMSSLEQIYPNKALVEKEGQVFGNDSLAFKFNMKALASYLIKQSTEQGSKASYYNIDILKYQVRCNGASSLPLQLTANWQCEKEITSFKVAYKVNDTCMSSPVSLTNVSIIAPVNGEAAMVQSKPAAIWIDEQQKCIWKLSSISSDESQGSNSLFASFSVTCGPSDPAPINVQFMGEGSTISLLQFELTSPAYKLSLVKKRFATGKFLVEGS</sequence>
<dbReference type="InterPro" id="IPR001060">
    <property type="entry name" value="FCH_dom"/>
</dbReference>
<dbReference type="RefSeq" id="XP_065657171.1">
    <property type="nucleotide sequence ID" value="XM_065801099.1"/>
</dbReference>
<dbReference type="PANTHER" id="PTHR23065:SF15">
    <property type="entry name" value="AT02057P"/>
    <property type="match status" value="1"/>
</dbReference>
<dbReference type="InterPro" id="IPR027267">
    <property type="entry name" value="AH/BAR_dom_sf"/>
</dbReference>
<dbReference type="InterPro" id="IPR018808">
    <property type="entry name" value="Muniscin_C"/>
</dbReference>
<evidence type="ECO:0000259" key="7">
    <source>
        <dbReference type="PROSITE" id="PS51741"/>
    </source>
</evidence>
<feature type="region of interest" description="Disordered" evidence="5">
    <location>
        <begin position="412"/>
        <end position="434"/>
    </location>
</feature>
<dbReference type="Pfam" id="PF10291">
    <property type="entry name" value="muHD"/>
    <property type="match status" value="1"/>
</dbReference>
<dbReference type="InterPro" id="IPR031160">
    <property type="entry name" value="F_BAR_dom"/>
</dbReference>
<keyword evidence="3" id="KW-0472">Membrane</keyword>
<evidence type="ECO:0000259" key="6">
    <source>
        <dbReference type="PROSITE" id="PS51072"/>
    </source>
</evidence>
<evidence type="ECO:0000256" key="1">
    <source>
        <dbReference type="ARBA" id="ARBA00004283"/>
    </source>
</evidence>
<feature type="compositionally biased region" description="Polar residues" evidence="5">
    <location>
        <begin position="675"/>
        <end position="689"/>
    </location>
</feature>
<dbReference type="SUPFAM" id="SSF103657">
    <property type="entry name" value="BAR/IMD domain-like"/>
    <property type="match status" value="1"/>
</dbReference>
<feature type="domain" description="F-BAR" evidence="7">
    <location>
        <begin position="61"/>
        <end position="331"/>
    </location>
</feature>
<evidence type="ECO:0000256" key="5">
    <source>
        <dbReference type="SAM" id="MobiDB-lite"/>
    </source>
</evidence>
<feature type="compositionally biased region" description="Basic and acidic residues" evidence="5">
    <location>
        <begin position="375"/>
        <end position="390"/>
    </location>
</feature>
<feature type="region of interest" description="Disordered" evidence="5">
    <location>
        <begin position="656"/>
        <end position="689"/>
    </location>
</feature>
<dbReference type="GeneID" id="105843033"/>
<dbReference type="SMART" id="SM00055">
    <property type="entry name" value="FCH"/>
    <property type="match status" value="1"/>
</dbReference>
<dbReference type="PROSITE" id="PS51741">
    <property type="entry name" value="F_BAR"/>
    <property type="match status" value="1"/>
</dbReference>
<keyword evidence="4" id="KW-0175">Coiled coil</keyword>
<evidence type="ECO:0000256" key="2">
    <source>
        <dbReference type="ARBA" id="ARBA00022583"/>
    </source>
</evidence>
<name>A0ABM4C6F3_HYDVU</name>
<comment type="subcellular location">
    <subcellularLocation>
        <location evidence="1">Membrane</location>
        <location evidence="1">Clathrin-coated pit</location>
        <topology evidence="1">Peripheral membrane protein</topology>
        <orientation evidence="1">Cytoplasmic side</orientation>
    </subcellularLocation>
</comment>
<dbReference type="Gene3D" id="1.20.1270.60">
    <property type="entry name" value="Arfaptin homology (AH) domain/BAR domain"/>
    <property type="match status" value="1"/>
</dbReference>
<evidence type="ECO:0000313" key="9">
    <source>
        <dbReference type="RefSeq" id="XP_065657171.1"/>
    </source>
</evidence>
<dbReference type="PROSITE" id="PS51072">
    <property type="entry name" value="MHD"/>
    <property type="match status" value="1"/>
</dbReference>
<feature type="region of interest" description="Disordered" evidence="5">
    <location>
        <begin position="358"/>
        <end position="391"/>
    </location>
</feature>
<keyword evidence="3" id="KW-0168">Coated pit</keyword>
<reference evidence="9" key="1">
    <citation type="submission" date="2025-08" db="UniProtKB">
        <authorList>
            <consortium name="RefSeq"/>
        </authorList>
    </citation>
    <scope>IDENTIFICATION</scope>
</reference>
<organism evidence="8 9">
    <name type="scientific">Hydra vulgaris</name>
    <name type="common">Hydra</name>
    <name type="synonym">Hydra attenuata</name>
    <dbReference type="NCBI Taxonomy" id="6087"/>
    <lineage>
        <taxon>Eukaryota</taxon>
        <taxon>Metazoa</taxon>
        <taxon>Cnidaria</taxon>
        <taxon>Hydrozoa</taxon>
        <taxon>Hydroidolina</taxon>
        <taxon>Anthoathecata</taxon>
        <taxon>Aplanulata</taxon>
        <taxon>Hydridae</taxon>
        <taxon>Hydra</taxon>
    </lineage>
</organism>
<gene>
    <name evidence="9" type="primary">LOC105843033</name>
</gene>
<feature type="domain" description="MHD" evidence="6">
    <location>
        <begin position="825"/>
        <end position="1092"/>
    </location>
</feature>
<keyword evidence="2" id="KW-0254">Endocytosis</keyword>
<evidence type="ECO:0000256" key="3">
    <source>
        <dbReference type="ARBA" id="ARBA00023176"/>
    </source>
</evidence>